<dbReference type="RefSeq" id="WP_341568315.1">
    <property type="nucleotide sequence ID" value="NZ_JBAKAR010000406.1"/>
</dbReference>
<dbReference type="InterPro" id="IPR036812">
    <property type="entry name" value="NAD(P)_OxRdtase_dom_sf"/>
</dbReference>
<reference evidence="2 3" key="1">
    <citation type="submission" date="2024-02" db="EMBL/GenBank/DDBJ databases">
        <title>Bacteria isolated from the canopy kelp, Nereocystis luetkeana.</title>
        <authorList>
            <person name="Pfister C.A."/>
            <person name="Younker I.T."/>
            <person name="Light S.H."/>
        </authorList>
    </citation>
    <scope>NUCLEOTIDE SEQUENCE [LARGE SCALE GENOMIC DNA]</scope>
    <source>
        <strain evidence="2 3">TI.4.07</strain>
    </source>
</reference>
<comment type="caution">
    <text evidence="2">The sequence shown here is derived from an EMBL/GenBank/DDBJ whole genome shotgun (WGS) entry which is preliminary data.</text>
</comment>
<organism evidence="2 3">
    <name type="scientific">Marinomonas arenicola</name>
    <dbReference type="NCBI Taxonomy" id="569601"/>
    <lineage>
        <taxon>Bacteria</taxon>
        <taxon>Pseudomonadati</taxon>
        <taxon>Pseudomonadota</taxon>
        <taxon>Gammaproteobacteria</taxon>
        <taxon>Oceanospirillales</taxon>
        <taxon>Oceanospirillaceae</taxon>
        <taxon>Marinomonas</taxon>
    </lineage>
</organism>
<proteinExistence type="predicted"/>
<evidence type="ECO:0000313" key="2">
    <source>
        <dbReference type="EMBL" id="MEL0615168.1"/>
    </source>
</evidence>
<feature type="domain" description="NADP-dependent oxidoreductase" evidence="1">
    <location>
        <begin position="4"/>
        <end position="66"/>
    </location>
</feature>
<dbReference type="Gene3D" id="3.20.20.100">
    <property type="entry name" value="NADP-dependent oxidoreductase domain"/>
    <property type="match status" value="1"/>
</dbReference>
<name>A0ABU9G9N3_9GAMM</name>
<accession>A0ABU9G9N3</accession>
<feature type="non-terminal residue" evidence="2">
    <location>
        <position position="69"/>
    </location>
</feature>
<gene>
    <name evidence="2" type="ORF">V6242_18745</name>
</gene>
<dbReference type="InterPro" id="IPR023210">
    <property type="entry name" value="NADP_OxRdtase_dom"/>
</dbReference>
<dbReference type="Proteomes" id="UP001379949">
    <property type="component" value="Unassembled WGS sequence"/>
</dbReference>
<keyword evidence="3" id="KW-1185">Reference proteome</keyword>
<protein>
    <submittedName>
        <fullName evidence="2">Aldo/keto reductase</fullName>
    </submittedName>
</protein>
<dbReference type="SUPFAM" id="SSF51430">
    <property type="entry name" value="NAD(P)-linked oxidoreductase"/>
    <property type="match status" value="1"/>
</dbReference>
<evidence type="ECO:0000259" key="1">
    <source>
        <dbReference type="Pfam" id="PF00248"/>
    </source>
</evidence>
<dbReference type="EMBL" id="JBAKAR010000406">
    <property type="protein sequence ID" value="MEL0615168.1"/>
    <property type="molecule type" value="Genomic_DNA"/>
</dbReference>
<sequence length="69" mass="7867">KAERMRSVLQAIANSRNVTMDQVVIAWLLRHPSGICAVMGSGKLERLERAVDSTRLLLSDDDWFRIWIA</sequence>
<feature type="non-terminal residue" evidence="2">
    <location>
        <position position="1"/>
    </location>
</feature>
<evidence type="ECO:0000313" key="3">
    <source>
        <dbReference type="Proteomes" id="UP001379949"/>
    </source>
</evidence>
<dbReference type="Pfam" id="PF00248">
    <property type="entry name" value="Aldo_ket_red"/>
    <property type="match status" value="1"/>
</dbReference>